<evidence type="ECO:0000259" key="1">
    <source>
        <dbReference type="Pfam" id="PF09588"/>
    </source>
</evidence>
<dbReference type="InterPro" id="IPR051703">
    <property type="entry name" value="NF-kappa-B_Signaling_Reg"/>
</dbReference>
<comment type="caution">
    <text evidence="2">The sequence shown here is derived from an EMBL/GenBank/DDBJ whole genome shotgun (WGS) entry which is preliminary data.</text>
</comment>
<dbReference type="GO" id="GO:0006281">
    <property type="term" value="P:DNA repair"/>
    <property type="evidence" value="ECO:0007669"/>
    <property type="project" value="UniProtKB-ARBA"/>
</dbReference>
<dbReference type="InterPro" id="IPR019080">
    <property type="entry name" value="YqaJ_viral_recombinase"/>
</dbReference>
<name>A0AAU9W6P3_9CNID</name>
<dbReference type="Proteomes" id="UP001159428">
    <property type="component" value="Unassembled WGS sequence"/>
</dbReference>
<dbReference type="SUPFAM" id="SSF52980">
    <property type="entry name" value="Restriction endonuclease-like"/>
    <property type="match status" value="1"/>
</dbReference>
<protein>
    <recommendedName>
        <fullName evidence="1">YqaJ viral recombinase domain-containing protein</fullName>
    </recommendedName>
</protein>
<reference evidence="2 3" key="1">
    <citation type="submission" date="2022-05" db="EMBL/GenBank/DDBJ databases">
        <authorList>
            <consortium name="Genoscope - CEA"/>
            <person name="William W."/>
        </authorList>
    </citation>
    <scope>NUCLEOTIDE SEQUENCE [LARGE SCALE GENOMIC DNA]</scope>
</reference>
<gene>
    <name evidence="2" type="ORF">PMEA_00033429</name>
</gene>
<proteinExistence type="predicted"/>
<dbReference type="Pfam" id="PF09588">
    <property type="entry name" value="YqaJ"/>
    <property type="match status" value="1"/>
</dbReference>
<dbReference type="InterPro" id="IPR011604">
    <property type="entry name" value="PDDEXK-like_dom_sf"/>
</dbReference>
<dbReference type="PANTHER" id="PTHR46609:SF8">
    <property type="entry name" value="YQAJ VIRAL RECOMBINASE DOMAIN-CONTAINING PROTEIN"/>
    <property type="match status" value="1"/>
</dbReference>
<dbReference type="PANTHER" id="PTHR46609">
    <property type="entry name" value="EXONUCLEASE, PHAGE-TYPE/RECB, C-TERMINAL DOMAIN-CONTAINING PROTEIN"/>
    <property type="match status" value="1"/>
</dbReference>
<dbReference type="InterPro" id="IPR011335">
    <property type="entry name" value="Restrct_endonuc-II-like"/>
</dbReference>
<dbReference type="EMBL" id="CALNXJ010000008">
    <property type="protein sequence ID" value="CAH3046735.1"/>
    <property type="molecule type" value="Genomic_DNA"/>
</dbReference>
<feature type="domain" description="YqaJ viral recombinase" evidence="1">
    <location>
        <begin position="257"/>
        <end position="373"/>
    </location>
</feature>
<accession>A0AAU9W6P3</accession>
<keyword evidence="3" id="KW-1185">Reference proteome</keyword>
<evidence type="ECO:0000313" key="3">
    <source>
        <dbReference type="Proteomes" id="UP001159428"/>
    </source>
</evidence>
<dbReference type="CDD" id="cd22343">
    <property type="entry name" value="PDDEXK_lambda_exonuclease-like"/>
    <property type="match status" value="1"/>
</dbReference>
<organism evidence="2 3">
    <name type="scientific">Pocillopora meandrina</name>
    <dbReference type="NCBI Taxonomy" id="46732"/>
    <lineage>
        <taxon>Eukaryota</taxon>
        <taxon>Metazoa</taxon>
        <taxon>Cnidaria</taxon>
        <taxon>Anthozoa</taxon>
        <taxon>Hexacorallia</taxon>
        <taxon>Scleractinia</taxon>
        <taxon>Astrocoeniina</taxon>
        <taxon>Pocilloporidae</taxon>
        <taxon>Pocillopora</taxon>
    </lineage>
</organism>
<dbReference type="Gene3D" id="3.90.320.10">
    <property type="match status" value="1"/>
</dbReference>
<evidence type="ECO:0000313" key="2">
    <source>
        <dbReference type="EMBL" id="CAH3046735.1"/>
    </source>
</evidence>
<sequence>MTDKPFKNGRKYVDSDFVHDVEDNRTQNHYFVRAHVWPSMRGELPHNVLIIISVHSGAVLHATCEPCKVSALGRCSHVIAVSLLLVDHVQKHGSNVTTPCTSKECTWNKGKKRKKAPKRISQVDYPNNKKKAKLNVIDFDPRPLDCRTVSKYHINRFDVSLQSIQDPELSMWETQLKIVYQDYKLSSEREAVLIEQVYRLLDNLTPTVLGELPGTRAQSQNENWCSERLVRLTASTALDALNIGKLISNGATNAGIRTTWMKYGLESEAKATEKYKNQTKKNVTFTGLWVNPKYPYLACSPDGLVDDDGLVEIKSLKLFKEHEIQKIVKNGSTVVSKDILGRQCFEIKDGKCVLKESDSYYHQIQLQLLVTERTYCDFVLYAADGPVLIERINKDEQLMSEILNHLSTFWFQVIAPEIVEMRVPRDLLPFILPKENFPSIQLSKLTTAANKMPTVVTSVPSGPYPTVTTVPCGLHPTVTTVLPGAIPLAMPTLPDPPIVIIPWEGTTTAGVTLANTCPLDNWLMIVQVLLRLGKLDLDRFGQAGLLIKTALSLIDQHLLTSTYVLTPNCLLNVIDLYGNEADYLLRHLQPFLKSKVTTYCNENSCPSPTNTYVTCSSALGIPSDTSDVFSNSLADWLHPKPTACGRKFQQKPASSVSFQQDVTLDANGNASVSWHCAGQRTSTPRVMTNCQNIVIFSVDLLSGAGMLHINDLPPKITVQGKTFYLQAATLWNCNHYIGIFCDALGCWYLYDGLKVGINSGIQILQGQPPGYLLSYTVYCT</sequence>
<dbReference type="AlphaFoldDB" id="A0AAU9W6P3"/>